<organism evidence="2 3">
    <name type="scientific">Oryza rufipogon</name>
    <name type="common">Brownbeard rice</name>
    <name type="synonym">Asian wild rice</name>
    <dbReference type="NCBI Taxonomy" id="4529"/>
    <lineage>
        <taxon>Eukaryota</taxon>
        <taxon>Viridiplantae</taxon>
        <taxon>Streptophyta</taxon>
        <taxon>Embryophyta</taxon>
        <taxon>Tracheophyta</taxon>
        <taxon>Spermatophyta</taxon>
        <taxon>Magnoliopsida</taxon>
        <taxon>Liliopsida</taxon>
        <taxon>Poales</taxon>
        <taxon>Poaceae</taxon>
        <taxon>BOP clade</taxon>
        <taxon>Oryzoideae</taxon>
        <taxon>Oryzeae</taxon>
        <taxon>Oryzinae</taxon>
        <taxon>Oryza</taxon>
    </lineage>
</organism>
<feature type="compositionally biased region" description="Low complexity" evidence="1">
    <location>
        <begin position="18"/>
        <end position="30"/>
    </location>
</feature>
<name>A0A0E0R6V0_ORYRU</name>
<reference evidence="3" key="1">
    <citation type="submission" date="2013-06" db="EMBL/GenBank/DDBJ databases">
        <authorList>
            <person name="Zhao Q."/>
        </authorList>
    </citation>
    <scope>NUCLEOTIDE SEQUENCE</scope>
    <source>
        <strain evidence="3">cv. W1943</strain>
    </source>
</reference>
<feature type="region of interest" description="Disordered" evidence="1">
    <location>
        <begin position="1"/>
        <end position="83"/>
    </location>
</feature>
<evidence type="ECO:0000313" key="2">
    <source>
        <dbReference type="EnsemblPlants" id="ORUFI11G09910.4"/>
    </source>
</evidence>
<protein>
    <submittedName>
        <fullName evidence="2">Uncharacterized protein</fullName>
    </submittedName>
</protein>
<dbReference type="Proteomes" id="UP000008022">
    <property type="component" value="Unassembled WGS sequence"/>
</dbReference>
<evidence type="ECO:0000256" key="1">
    <source>
        <dbReference type="SAM" id="MobiDB-lite"/>
    </source>
</evidence>
<dbReference type="EnsemblPlants" id="ORUFI11G09910.4">
    <property type="protein sequence ID" value="ORUFI11G09910.4"/>
    <property type="gene ID" value="ORUFI11G09910"/>
</dbReference>
<proteinExistence type="predicted"/>
<keyword evidence="3" id="KW-1185">Reference proteome</keyword>
<reference evidence="2" key="2">
    <citation type="submission" date="2015-06" db="UniProtKB">
        <authorList>
            <consortium name="EnsemblPlants"/>
        </authorList>
    </citation>
    <scope>IDENTIFICATION</scope>
</reference>
<dbReference type="Gramene" id="ORUFI11G09910.4">
    <property type="protein sequence ID" value="ORUFI11G09910.4"/>
    <property type="gene ID" value="ORUFI11G09910"/>
</dbReference>
<sequence>MCPCPGDSGAISTELGRLPRSSRSLRTALRFPSPAVSRTAQLRPCYDQQPRGDDTDRRQGVALARLPSSRRPHSQHECALPNTSLPQYGNESLLWSMFMRKEMILQCPQVTIKSHRSVPNRFAWCSRLSICARFSNHGNPGPLDRPAVM</sequence>
<evidence type="ECO:0000313" key="3">
    <source>
        <dbReference type="Proteomes" id="UP000008022"/>
    </source>
</evidence>
<accession>A0A0E0R6V0</accession>
<feature type="compositionally biased region" description="Basic and acidic residues" evidence="1">
    <location>
        <begin position="50"/>
        <end position="59"/>
    </location>
</feature>
<dbReference type="AlphaFoldDB" id="A0A0E0R6V0"/>